<dbReference type="InterPro" id="IPR046478">
    <property type="entry name" value="DUF6799"/>
</dbReference>
<accession>A0A328B742</accession>
<dbReference type="Proteomes" id="UP000248553">
    <property type="component" value="Unassembled WGS sequence"/>
</dbReference>
<protein>
    <recommendedName>
        <fullName evidence="2">DUF6799 domain-containing protein</fullName>
    </recommendedName>
</protein>
<comment type="caution">
    <text evidence="3">The sequence shown here is derived from an EMBL/GenBank/DDBJ whole genome shotgun (WGS) entry which is preliminary data.</text>
</comment>
<feature type="chain" id="PRO_5016379815" description="DUF6799 domain-containing protein" evidence="1">
    <location>
        <begin position="22"/>
        <end position="135"/>
    </location>
</feature>
<dbReference type="EMBL" id="QHKM01000012">
    <property type="protein sequence ID" value="RAK62717.1"/>
    <property type="molecule type" value="Genomic_DNA"/>
</dbReference>
<dbReference type="RefSeq" id="WP_111480514.1">
    <property type="nucleotide sequence ID" value="NZ_QHKM01000012.1"/>
</dbReference>
<keyword evidence="4" id="KW-1185">Reference proteome</keyword>
<feature type="signal peptide" evidence="1">
    <location>
        <begin position="1"/>
        <end position="21"/>
    </location>
</feature>
<organism evidence="3 4">
    <name type="scientific">Hymenobacter edaphi</name>
    <dbReference type="NCBI Taxonomy" id="2211146"/>
    <lineage>
        <taxon>Bacteria</taxon>
        <taxon>Pseudomonadati</taxon>
        <taxon>Bacteroidota</taxon>
        <taxon>Cytophagia</taxon>
        <taxon>Cytophagales</taxon>
        <taxon>Hymenobacteraceae</taxon>
        <taxon>Hymenobacter</taxon>
    </lineage>
</organism>
<evidence type="ECO:0000259" key="2">
    <source>
        <dbReference type="Pfam" id="PF20606"/>
    </source>
</evidence>
<dbReference type="Pfam" id="PF20606">
    <property type="entry name" value="DUF6799"/>
    <property type="match status" value="1"/>
</dbReference>
<dbReference type="AlphaFoldDB" id="A0A328B742"/>
<keyword evidence="1" id="KW-0732">Signal</keyword>
<name>A0A328B742_9BACT</name>
<gene>
    <name evidence="3" type="ORF">DLM85_22890</name>
</gene>
<evidence type="ECO:0000313" key="4">
    <source>
        <dbReference type="Proteomes" id="UP000248553"/>
    </source>
</evidence>
<dbReference type="OrthoDB" id="883513at2"/>
<evidence type="ECO:0000256" key="1">
    <source>
        <dbReference type="SAM" id="SignalP"/>
    </source>
</evidence>
<feature type="domain" description="DUF6799" evidence="2">
    <location>
        <begin position="44"/>
        <end position="104"/>
    </location>
</feature>
<evidence type="ECO:0000313" key="3">
    <source>
        <dbReference type="EMBL" id="RAK62717.1"/>
    </source>
</evidence>
<sequence length="135" mass="14320">MKFSSTLLTLGLLTLGIAAQAQTRPAPRKAAVPQRPVMKNAGVKDGFMMQDGKVMHTENGHTMPVGALTTLPSGVKVQPDGVVIMADGSTAQLQNGDYMSPSGRLLTMRMKAEQDSLAKAAMLDPKGKNKKKKGK</sequence>
<proteinExistence type="predicted"/>
<reference evidence="4" key="1">
    <citation type="submission" date="2018-05" db="EMBL/GenBank/DDBJ databases">
        <authorList>
            <person name="Nie L."/>
        </authorList>
    </citation>
    <scope>NUCLEOTIDE SEQUENCE [LARGE SCALE GENOMIC DNA]</scope>
    <source>
        <strain evidence="4">NL</strain>
    </source>
</reference>